<dbReference type="EMBL" id="KL648207">
    <property type="protein sequence ID" value="KEY71747.1"/>
    <property type="molecule type" value="Genomic_DNA"/>
</dbReference>
<dbReference type="PANTHER" id="PTHR24189:SF71">
    <property type="entry name" value="ANKYRIN REPEAT DOMAIN 39"/>
    <property type="match status" value="1"/>
</dbReference>
<dbReference type="InterPro" id="IPR002110">
    <property type="entry name" value="Ankyrin_rpt"/>
</dbReference>
<reference evidence="5 6" key="1">
    <citation type="journal article" date="2014" name="BMC Genomics">
        <title>Comparative genome sequencing reveals chemotype-specific gene clusters in the toxigenic black mold Stachybotrys.</title>
        <authorList>
            <person name="Semeiks J."/>
            <person name="Borek D."/>
            <person name="Otwinowski Z."/>
            <person name="Grishin N.V."/>
        </authorList>
    </citation>
    <scope>NUCLEOTIDE SEQUENCE [LARGE SCALE GENOMIC DNA]</scope>
    <source>
        <strain evidence="6">CBS 109288 / IBT 7711</strain>
    </source>
</reference>
<feature type="domain" description="Single-strand DNA deaminase toxin A-like C-terminal" evidence="4">
    <location>
        <begin position="358"/>
        <end position="417"/>
    </location>
</feature>
<evidence type="ECO:0000313" key="5">
    <source>
        <dbReference type="EMBL" id="KEY71747.1"/>
    </source>
</evidence>
<dbReference type="InterPro" id="IPR057517">
    <property type="entry name" value="SsdA-like_C"/>
</dbReference>
<proteinExistence type="predicted"/>
<gene>
    <name evidence="5" type="ORF">S7711_02973</name>
</gene>
<name>A0A084B2G8_STACB</name>
<dbReference type="HOGENOM" id="CLU_042425_0_0_1"/>
<dbReference type="SUPFAM" id="SSF48403">
    <property type="entry name" value="Ankyrin repeat"/>
    <property type="match status" value="1"/>
</dbReference>
<dbReference type="PROSITE" id="PS50297">
    <property type="entry name" value="ANK_REP_REGION"/>
    <property type="match status" value="2"/>
</dbReference>
<dbReference type="GO" id="GO:0005737">
    <property type="term" value="C:cytoplasm"/>
    <property type="evidence" value="ECO:0007669"/>
    <property type="project" value="TreeGrafter"/>
</dbReference>
<evidence type="ECO:0000313" key="6">
    <source>
        <dbReference type="Proteomes" id="UP000028045"/>
    </source>
</evidence>
<feature type="repeat" description="ANK" evidence="3">
    <location>
        <begin position="213"/>
        <end position="239"/>
    </location>
</feature>
<dbReference type="SMART" id="SM00248">
    <property type="entry name" value="ANK"/>
    <property type="match status" value="2"/>
</dbReference>
<dbReference type="InterPro" id="IPR036770">
    <property type="entry name" value="Ankyrin_rpt-contain_sf"/>
</dbReference>
<dbReference type="Pfam" id="PF12796">
    <property type="entry name" value="Ank_2"/>
    <property type="match status" value="1"/>
</dbReference>
<dbReference type="InterPro" id="IPR050745">
    <property type="entry name" value="Multifunctional_regulatory"/>
</dbReference>
<dbReference type="PROSITE" id="PS50088">
    <property type="entry name" value="ANK_REPEAT"/>
    <property type="match status" value="2"/>
</dbReference>
<keyword evidence="2 3" id="KW-0040">ANK repeat</keyword>
<evidence type="ECO:0000256" key="1">
    <source>
        <dbReference type="ARBA" id="ARBA00022737"/>
    </source>
</evidence>
<evidence type="ECO:0000256" key="3">
    <source>
        <dbReference type="PROSITE-ProRule" id="PRU00023"/>
    </source>
</evidence>
<evidence type="ECO:0000259" key="4">
    <source>
        <dbReference type="Pfam" id="PF24120"/>
    </source>
</evidence>
<organism evidence="5 6">
    <name type="scientific">Stachybotrys chartarum (strain CBS 109288 / IBT 7711)</name>
    <name type="common">Toxic black mold</name>
    <name type="synonym">Stilbospora chartarum</name>
    <dbReference type="NCBI Taxonomy" id="1280523"/>
    <lineage>
        <taxon>Eukaryota</taxon>
        <taxon>Fungi</taxon>
        <taxon>Dikarya</taxon>
        <taxon>Ascomycota</taxon>
        <taxon>Pezizomycotina</taxon>
        <taxon>Sordariomycetes</taxon>
        <taxon>Hypocreomycetidae</taxon>
        <taxon>Hypocreales</taxon>
        <taxon>Stachybotryaceae</taxon>
        <taxon>Stachybotrys</taxon>
    </lineage>
</organism>
<protein>
    <recommendedName>
        <fullName evidence="4">Single-strand DNA deaminase toxin A-like C-terminal domain-containing protein</fullName>
    </recommendedName>
</protein>
<keyword evidence="1" id="KW-0677">Repeat</keyword>
<dbReference type="Proteomes" id="UP000028045">
    <property type="component" value="Unassembled WGS sequence"/>
</dbReference>
<evidence type="ECO:0000256" key="2">
    <source>
        <dbReference type="ARBA" id="ARBA00023043"/>
    </source>
</evidence>
<dbReference type="OrthoDB" id="341259at2759"/>
<feature type="repeat" description="ANK" evidence="3">
    <location>
        <begin position="180"/>
        <end position="212"/>
    </location>
</feature>
<keyword evidence="6" id="KW-1185">Reference proteome</keyword>
<dbReference type="AlphaFoldDB" id="A0A084B2G8"/>
<dbReference type="GO" id="GO:0005634">
    <property type="term" value="C:nucleus"/>
    <property type="evidence" value="ECO:0007669"/>
    <property type="project" value="TreeGrafter"/>
</dbReference>
<dbReference type="Pfam" id="PF24120">
    <property type="entry name" value="SsdA_C"/>
    <property type="match status" value="1"/>
</dbReference>
<accession>A0A084B2G8</accession>
<dbReference type="PANTHER" id="PTHR24189">
    <property type="entry name" value="MYOTROPHIN"/>
    <property type="match status" value="1"/>
</dbReference>
<sequence length="508" mass="57647">MASLPNPKANIVWWNSSSMHIRCPHCDKIHRHGFDGKYHFQHHHVPHCDSDESYSMVFPPDGLYEIDKSSRLYVSAGANPTEYFAQFDPAPKVDVSNRRKWTEAKEELELDEHYNSQLQQLAVRYYLETSREKDIFLYGVEAFIEQQADIDEWDAYLDLQDDQRRDREPPEMKIVQATTSGVTALHMAACEMYPEMVKLLLDFGADPNAKTVDGRTPLMEAAIWGRLDNVKHLLSHGADKSIHCMRKGKRLQAIDFARNNPENSAERYARSGGKHHLYKEATHERNEDRAAIVRKLTDDEQSSQPSMSSLQGFIFTPIFDGRNMISMLAHFDVPGKHKTIGVLFRGGSINPVTFPPVAAMSGWKHKPDSDLNVQVEGKTWTSEVLHLCQIVGHNLPADSYDQGVPGRFYACHAEKQLTAYFVSKHIFLDHEVDVDDLGMSSLSLDESPACSRHKDTLTKLQRIQPPQRLQNATILASRAVCDDCNGFIRRVNMAFTLNIQLRGAIQCA</sequence>
<dbReference type="Gene3D" id="1.25.40.20">
    <property type="entry name" value="Ankyrin repeat-containing domain"/>
    <property type="match status" value="2"/>
</dbReference>